<dbReference type="Proteomes" id="UP000034883">
    <property type="component" value="Chromosome"/>
</dbReference>
<evidence type="ECO:0000259" key="2">
    <source>
        <dbReference type="SMART" id="SM01204"/>
    </source>
</evidence>
<dbReference type="RefSeq" id="WP_053236012.1">
    <property type="nucleotide sequence ID" value="NZ_CP011125.1"/>
</dbReference>
<dbReference type="AlphaFoldDB" id="A0A0F6SGL7"/>
<dbReference type="STRING" id="927083.DB32_006063"/>
<name>A0A0F6SGL7_9BACT</name>
<protein>
    <recommendedName>
        <fullName evidence="5">FIST domain-containing protein</fullName>
    </recommendedName>
</protein>
<dbReference type="InterPro" id="IPR019494">
    <property type="entry name" value="FIST_C"/>
</dbReference>
<sequence>MKLHIAMSAATDVDRAAREAVREARSQASSPAFALAFCTDAYDADALASAVTRELVEVPWAGCCSAGVFAGTKLVRQGVVVGVLEGDDVSFAVGVGGPISADPRAAGIAAVHDALAAARRGNGRAHRSFLLFPDALTGNAAEVIRGAVQQSGAGAAWAGGGAGDNLRFVRTAQFARGRAWHDSVVAVVIESAEPIAVGSRHGWKPYGPPTTVTSARGVTVVELEYQSAFEIYRRTAAENGDEVDEQRFAAFAMTHPLGIPQADGDHVIRDPLEVRPDGSLRCVGEVPEGAMVRVMHGDRHDLLAAAHEAATAARGPGRTPAGALVFDCVSRALILGSAMERELEAIQEGIGRGIPMMGCLTLGEVGALGATTTPQFQNKTAVVMALPRAGAWT</sequence>
<dbReference type="EMBL" id="CP011125">
    <property type="protein sequence ID" value="AKF08914.1"/>
    <property type="molecule type" value="Genomic_DNA"/>
</dbReference>
<dbReference type="InterPro" id="IPR013702">
    <property type="entry name" value="FIST_domain_N"/>
</dbReference>
<dbReference type="SMART" id="SM00897">
    <property type="entry name" value="FIST"/>
    <property type="match status" value="1"/>
</dbReference>
<proteinExistence type="predicted"/>
<organism evidence="3 4">
    <name type="scientific">Sandaracinus amylolyticus</name>
    <dbReference type="NCBI Taxonomy" id="927083"/>
    <lineage>
        <taxon>Bacteria</taxon>
        <taxon>Pseudomonadati</taxon>
        <taxon>Myxococcota</taxon>
        <taxon>Polyangia</taxon>
        <taxon>Polyangiales</taxon>
        <taxon>Sandaracinaceae</taxon>
        <taxon>Sandaracinus</taxon>
    </lineage>
</organism>
<gene>
    <name evidence="3" type="ORF">DB32_006063</name>
</gene>
<dbReference type="PANTHER" id="PTHR40252">
    <property type="entry name" value="BLR0328 PROTEIN"/>
    <property type="match status" value="1"/>
</dbReference>
<dbReference type="PANTHER" id="PTHR40252:SF2">
    <property type="entry name" value="BLR0328 PROTEIN"/>
    <property type="match status" value="1"/>
</dbReference>
<evidence type="ECO:0000313" key="3">
    <source>
        <dbReference type="EMBL" id="AKF08914.1"/>
    </source>
</evidence>
<evidence type="ECO:0000313" key="4">
    <source>
        <dbReference type="Proteomes" id="UP000034883"/>
    </source>
</evidence>
<keyword evidence="4" id="KW-1185">Reference proteome</keyword>
<evidence type="ECO:0008006" key="5">
    <source>
        <dbReference type="Google" id="ProtNLM"/>
    </source>
</evidence>
<dbReference type="OrthoDB" id="9807948at2"/>
<accession>A0A0F6SGL7</accession>
<dbReference type="KEGG" id="samy:DB32_006063"/>
<feature type="domain" description="FIST C-domain" evidence="2">
    <location>
        <begin position="228"/>
        <end position="368"/>
    </location>
</feature>
<dbReference type="Pfam" id="PF08495">
    <property type="entry name" value="FIST"/>
    <property type="match status" value="1"/>
</dbReference>
<dbReference type="Pfam" id="PF10442">
    <property type="entry name" value="FIST_C"/>
    <property type="match status" value="1"/>
</dbReference>
<dbReference type="SMART" id="SM01204">
    <property type="entry name" value="FIST_C"/>
    <property type="match status" value="1"/>
</dbReference>
<feature type="domain" description="FIST" evidence="1">
    <location>
        <begin position="30"/>
        <end position="227"/>
    </location>
</feature>
<reference evidence="3 4" key="1">
    <citation type="submission" date="2015-03" db="EMBL/GenBank/DDBJ databases">
        <title>Genome assembly of Sandaracinus amylolyticus DSM 53668.</title>
        <authorList>
            <person name="Sharma G."/>
            <person name="Subramanian S."/>
        </authorList>
    </citation>
    <scope>NUCLEOTIDE SEQUENCE [LARGE SCALE GENOMIC DNA]</scope>
    <source>
        <strain evidence="3 4">DSM 53668</strain>
    </source>
</reference>
<evidence type="ECO:0000259" key="1">
    <source>
        <dbReference type="SMART" id="SM00897"/>
    </source>
</evidence>